<dbReference type="Proteomes" id="UP001183648">
    <property type="component" value="Unassembled WGS sequence"/>
</dbReference>
<feature type="region of interest" description="Disordered" evidence="1">
    <location>
        <begin position="22"/>
        <end position="94"/>
    </location>
</feature>
<evidence type="ECO:0000313" key="5">
    <source>
        <dbReference type="Proteomes" id="UP001183648"/>
    </source>
</evidence>
<keyword evidence="2" id="KW-0812">Transmembrane</keyword>
<dbReference type="PANTHER" id="PTHR21180">
    <property type="entry name" value="ENDONUCLEASE/EXONUCLEASE/PHOSPHATASE FAMILY DOMAIN-CONTAINING PROTEIN 1"/>
    <property type="match status" value="1"/>
</dbReference>
<comment type="caution">
    <text evidence="4">The sequence shown here is derived from an EMBL/GenBank/DDBJ whole genome shotgun (WGS) entry which is preliminary data.</text>
</comment>
<dbReference type="InterPro" id="IPR010994">
    <property type="entry name" value="RuvA_2-like"/>
</dbReference>
<keyword evidence="5" id="KW-1185">Reference proteome</keyword>
<name>A0ABU2C0Q5_9ACTN</name>
<dbReference type="InterPro" id="IPR051675">
    <property type="entry name" value="Endo/Exo/Phosphatase_dom_1"/>
</dbReference>
<feature type="compositionally biased region" description="Pro residues" evidence="1">
    <location>
        <begin position="30"/>
        <end position="54"/>
    </location>
</feature>
<organism evidence="4 5">
    <name type="scientific">Nocardioides marmoribigeumensis</name>
    <dbReference type="NCBI Taxonomy" id="433649"/>
    <lineage>
        <taxon>Bacteria</taxon>
        <taxon>Bacillati</taxon>
        <taxon>Actinomycetota</taxon>
        <taxon>Actinomycetes</taxon>
        <taxon>Propionibacteriales</taxon>
        <taxon>Nocardioidaceae</taxon>
        <taxon>Nocardioides</taxon>
    </lineage>
</organism>
<gene>
    <name evidence="4" type="ORF">J2S63_003812</name>
</gene>
<dbReference type="InterPro" id="IPR004509">
    <property type="entry name" value="Competence_ComEA_HhH"/>
</dbReference>
<dbReference type="Gene3D" id="3.10.560.10">
    <property type="entry name" value="Outer membrane lipoprotein wza domain like"/>
    <property type="match status" value="1"/>
</dbReference>
<evidence type="ECO:0000259" key="3">
    <source>
        <dbReference type="SMART" id="SM00278"/>
    </source>
</evidence>
<accession>A0ABU2C0Q5</accession>
<dbReference type="PANTHER" id="PTHR21180:SF32">
    <property type="entry name" value="ENDONUCLEASE_EXONUCLEASE_PHOSPHATASE FAMILY DOMAIN-CONTAINING PROTEIN 1"/>
    <property type="match status" value="1"/>
</dbReference>
<feature type="domain" description="Helix-hairpin-helix DNA-binding motif class 1" evidence="3">
    <location>
        <begin position="282"/>
        <end position="301"/>
    </location>
</feature>
<evidence type="ECO:0000313" key="4">
    <source>
        <dbReference type="EMBL" id="MDR7364259.1"/>
    </source>
</evidence>
<evidence type="ECO:0000256" key="1">
    <source>
        <dbReference type="SAM" id="MobiDB-lite"/>
    </source>
</evidence>
<dbReference type="InterPro" id="IPR003583">
    <property type="entry name" value="Hlx-hairpin-Hlx_DNA-bd_motif"/>
</dbReference>
<feature type="region of interest" description="Disordered" evidence="1">
    <location>
        <begin position="149"/>
        <end position="187"/>
    </location>
</feature>
<dbReference type="InterPro" id="IPR019554">
    <property type="entry name" value="Soluble_ligand-bd"/>
</dbReference>
<evidence type="ECO:0000256" key="2">
    <source>
        <dbReference type="SAM" id="Phobius"/>
    </source>
</evidence>
<dbReference type="Pfam" id="PF10531">
    <property type="entry name" value="SLBB"/>
    <property type="match status" value="1"/>
</dbReference>
<sequence length="334" mass="33590">MRTRDRDEDWIEELGRRRLEALIAELTPSGEPPPPSAPSSPLPSPSPLPPPSPLPASRGSSPDRPAAEPALEPGRPVDVTVLEEPPGRHARRALAPSGRVRGWLADRLPEVTGRQALQQGHVGVLALVLATALVLGGWAWMRSSSGAPAPVAAPVVTSSGASPAATGSPALLNPSSGTPGAPGAAGASPATEVVVHVAGKVRRPGIVVLPVGSRVVDAVRRAGGFAAGVGPRSASLNLARVLVDGEQIVVGAAASPAAGPVLAPTDGASAGPLVSLNTADQTALESLPGVGPVTATAILQWRSEHGPFTAVEELLEVSGIGEATLAEIEPHVTL</sequence>
<dbReference type="Pfam" id="PF12836">
    <property type="entry name" value="HHH_3"/>
    <property type="match status" value="1"/>
</dbReference>
<protein>
    <submittedName>
        <fullName evidence="4">Competence protein ComEA</fullName>
    </submittedName>
</protein>
<dbReference type="NCBIfam" id="TIGR00426">
    <property type="entry name" value="competence protein ComEA helix-hairpin-helix repeat region"/>
    <property type="match status" value="1"/>
</dbReference>
<dbReference type="SUPFAM" id="SSF47781">
    <property type="entry name" value="RuvA domain 2-like"/>
    <property type="match status" value="1"/>
</dbReference>
<proteinExistence type="predicted"/>
<feature type="transmembrane region" description="Helical" evidence="2">
    <location>
        <begin position="122"/>
        <end position="141"/>
    </location>
</feature>
<feature type="domain" description="Helix-hairpin-helix DNA-binding motif class 1" evidence="3">
    <location>
        <begin position="312"/>
        <end position="331"/>
    </location>
</feature>
<dbReference type="RefSeq" id="WP_310305716.1">
    <property type="nucleotide sequence ID" value="NZ_BAAAPS010000005.1"/>
</dbReference>
<dbReference type="Gene3D" id="1.10.150.280">
    <property type="entry name" value="AF1531-like domain"/>
    <property type="match status" value="1"/>
</dbReference>
<keyword evidence="2" id="KW-1133">Transmembrane helix</keyword>
<keyword evidence="2" id="KW-0472">Membrane</keyword>
<dbReference type="EMBL" id="JAVDYG010000001">
    <property type="protein sequence ID" value="MDR7364259.1"/>
    <property type="molecule type" value="Genomic_DNA"/>
</dbReference>
<dbReference type="SMART" id="SM00278">
    <property type="entry name" value="HhH1"/>
    <property type="match status" value="2"/>
</dbReference>
<reference evidence="4 5" key="1">
    <citation type="submission" date="2023-07" db="EMBL/GenBank/DDBJ databases">
        <title>Sequencing the genomes of 1000 actinobacteria strains.</title>
        <authorList>
            <person name="Klenk H.-P."/>
        </authorList>
    </citation>
    <scope>NUCLEOTIDE SEQUENCE [LARGE SCALE GENOMIC DNA]</scope>
    <source>
        <strain evidence="4 5">DSM 19426</strain>
    </source>
</reference>